<accession>X1Q715</accession>
<sequence length="90" mass="10909">KSREFLLNYFVYMFRNNTYFAIKMKHKYDLTEAEIKYILGENHAHKLKDILRSSKMINIKPIEEETIISDEKEEKNETAEEKIQQSLFDF</sequence>
<reference evidence="2" key="1">
    <citation type="journal article" date="2014" name="Front. Microbiol.">
        <title>High frequency of phylogenetically diverse reductive dehalogenase-homologous genes in deep subseafloor sedimentary metagenomes.</title>
        <authorList>
            <person name="Kawai M."/>
            <person name="Futagami T."/>
            <person name="Toyoda A."/>
            <person name="Takaki Y."/>
            <person name="Nishi S."/>
            <person name="Hori S."/>
            <person name="Arai W."/>
            <person name="Tsubouchi T."/>
            <person name="Morono Y."/>
            <person name="Uchiyama I."/>
            <person name="Ito T."/>
            <person name="Fujiyama A."/>
            <person name="Inagaki F."/>
            <person name="Takami H."/>
        </authorList>
    </citation>
    <scope>NUCLEOTIDE SEQUENCE</scope>
    <source>
        <strain evidence="2">Expedition CK06-06</strain>
    </source>
</reference>
<gene>
    <name evidence="2" type="ORF">S06H3_57882</name>
</gene>
<organism evidence="2">
    <name type="scientific">marine sediment metagenome</name>
    <dbReference type="NCBI Taxonomy" id="412755"/>
    <lineage>
        <taxon>unclassified sequences</taxon>
        <taxon>metagenomes</taxon>
        <taxon>ecological metagenomes</taxon>
    </lineage>
</organism>
<evidence type="ECO:0000313" key="2">
    <source>
        <dbReference type="EMBL" id="GAI50541.1"/>
    </source>
</evidence>
<protein>
    <submittedName>
        <fullName evidence="2">Uncharacterized protein</fullName>
    </submittedName>
</protein>
<comment type="caution">
    <text evidence="2">The sequence shown here is derived from an EMBL/GenBank/DDBJ whole genome shotgun (WGS) entry which is preliminary data.</text>
</comment>
<dbReference type="EMBL" id="BARV01037412">
    <property type="protein sequence ID" value="GAI50541.1"/>
    <property type="molecule type" value="Genomic_DNA"/>
</dbReference>
<feature type="region of interest" description="Disordered" evidence="1">
    <location>
        <begin position="69"/>
        <end position="90"/>
    </location>
</feature>
<feature type="compositionally biased region" description="Basic and acidic residues" evidence="1">
    <location>
        <begin position="69"/>
        <end position="83"/>
    </location>
</feature>
<proteinExistence type="predicted"/>
<feature type="non-terminal residue" evidence="2">
    <location>
        <position position="1"/>
    </location>
</feature>
<name>X1Q715_9ZZZZ</name>
<evidence type="ECO:0000256" key="1">
    <source>
        <dbReference type="SAM" id="MobiDB-lite"/>
    </source>
</evidence>
<dbReference type="AlphaFoldDB" id="X1Q715"/>